<dbReference type="Proteomes" id="UP001596405">
    <property type="component" value="Unassembled WGS sequence"/>
</dbReference>
<keyword evidence="1" id="KW-1133">Transmembrane helix</keyword>
<keyword evidence="1" id="KW-0472">Membrane</keyword>
<gene>
    <name evidence="2" type="ORF">ACFQHR_06340</name>
</gene>
<feature type="transmembrane region" description="Helical" evidence="1">
    <location>
        <begin position="42"/>
        <end position="65"/>
    </location>
</feature>
<sequence length="179" mass="20104">MSHLFNRKTDAFFGSLRFLGYVLLPAGIILGASPLWSGADKVQMISVGAVLFLLGILFQSTYHGFQIDFKRRRVREYLSMFGIKTGEWAPLPAFERVVLTSNLGSAHNHDHGHDHAHQHDHKPAPLVTWYTISLFSDSEHADYELRTDNSEDALSTLKLLAERLGISAVDKTRPLDPFS</sequence>
<organism evidence="2 3">
    <name type="scientific">Rufibacter roseus</name>
    <dbReference type="NCBI Taxonomy" id="1567108"/>
    <lineage>
        <taxon>Bacteria</taxon>
        <taxon>Pseudomonadati</taxon>
        <taxon>Bacteroidota</taxon>
        <taxon>Cytophagia</taxon>
        <taxon>Cytophagales</taxon>
        <taxon>Hymenobacteraceae</taxon>
        <taxon>Rufibacter</taxon>
    </lineage>
</organism>
<evidence type="ECO:0008006" key="4">
    <source>
        <dbReference type="Google" id="ProtNLM"/>
    </source>
</evidence>
<reference evidence="3" key="1">
    <citation type="journal article" date="2019" name="Int. J. Syst. Evol. Microbiol.">
        <title>The Global Catalogue of Microorganisms (GCM) 10K type strain sequencing project: providing services to taxonomists for standard genome sequencing and annotation.</title>
        <authorList>
            <consortium name="The Broad Institute Genomics Platform"/>
            <consortium name="The Broad Institute Genome Sequencing Center for Infectious Disease"/>
            <person name="Wu L."/>
            <person name="Ma J."/>
        </authorList>
    </citation>
    <scope>NUCLEOTIDE SEQUENCE [LARGE SCALE GENOMIC DNA]</scope>
    <source>
        <strain evidence="3">CGMCC 4.7393</strain>
    </source>
</reference>
<comment type="caution">
    <text evidence="2">The sequence shown here is derived from an EMBL/GenBank/DDBJ whole genome shotgun (WGS) entry which is preliminary data.</text>
</comment>
<dbReference type="EMBL" id="JBHSYQ010000003">
    <property type="protein sequence ID" value="MFC6997235.1"/>
    <property type="molecule type" value="Genomic_DNA"/>
</dbReference>
<evidence type="ECO:0000256" key="1">
    <source>
        <dbReference type="SAM" id="Phobius"/>
    </source>
</evidence>
<evidence type="ECO:0000313" key="3">
    <source>
        <dbReference type="Proteomes" id="UP001596405"/>
    </source>
</evidence>
<proteinExistence type="predicted"/>
<keyword evidence="3" id="KW-1185">Reference proteome</keyword>
<protein>
    <recommendedName>
        <fullName evidence="4">DUF304 domain-containing protein</fullName>
    </recommendedName>
</protein>
<keyword evidence="1" id="KW-0812">Transmembrane</keyword>
<evidence type="ECO:0000313" key="2">
    <source>
        <dbReference type="EMBL" id="MFC6997235.1"/>
    </source>
</evidence>
<name>A0ABW2DHW6_9BACT</name>
<dbReference type="RefSeq" id="WP_066615398.1">
    <property type="nucleotide sequence ID" value="NZ_JBHSYQ010000003.1"/>
</dbReference>
<accession>A0ABW2DHW6</accession>
<feature type="transmembrane region" description="Helical" evidence="1">
    <location>
        <begin position="12"/>
        <end position="36"/>
    </location>
</feature>